<comment type="caution">
    <text evidence="3">The sequence shown here is derived from an EMBL/GenBank/DDBJ whole genome shotgun (WGS) entry which is preliminary data.</text>
</comment>
<sequence>MYQHKYKVGELQSGQVLYQAKNGPSIKVRKDGELRIVTIQANEYFIKNVGGESLNNYEVNYPNGHQYKVEDNSGFLLSFDQKGELVTEYGTLYVNGKPIIPGGAETPYSPSQLVTAAYPEYHTKQGSLFLLYLSFFFMILGWCSFRYRKFQDFQFLLSFHWLWVNDPEPSDFYYFMSKVGGVILMGAGVFFFVKSFFA</sequence>
<keyword evidence="1" id="KW-0472">Membrane</keyword>
<keyword evidence="4" id="KW-1185">Reference proteome</keyword>
<keyword evidence="1" id="KW-0812">Transmembrane</keyword>
<evidence type="ECO:0000313" key="3">
    <source>
        <dbReference type="EMBL" id="MFD1179451.1"/>
    </source>
</evidence>
<proteinExistence type="predicted"/>
<gene>
    <name evidence="3" type="ORF">ACFQ3W_24580</name>
</gene>
<evidence type="ECO:0000256" key="1">
    <source>
        <dbReference type="SAM" id="Phobius"/>
    </source>
</evidence>
<dbReference type="InterPro" id="IPR045679">
    <property type="entry name" value="DUF6199"/>
</dbReference>
<feature type="domain" description="DUF6199" evidence="2">
    <location>
        <begin position="134"/>
        <end position="193"/>
    </location>
</feature>
<name>A0ABW3S3V4_9BACL</name>
<dbReference type="Pfam" id="PF19701">
    <property type="entry name" value="DUF6199"/>
    <property type="match status" value="1"/>
</dbReference>
<feature type="transmembrane region" description="Helical" evidence="1">
    <location>
        <begin position="172"/>
        <end position="193"/>
    </location>
</feature>
<protein>
    <recommendedName>
        <fullName evidence="2">DUF6199 domain-containing protein</fullName>
    </recommendedName>
</protein>
<reference evidence="4" key="1">
    <citation type="journal article" date="2019" name="Int. J. Syst. Evol. Microbiol.">
        <title>The Global Catalogue of Microorganisms (GCM) 10K type strain sequencing project: providing services to taxonomists for standard genome sequencing and annotation.</title>
        <authorList>
            <consortium name="The Broad Institute Genomics Platform"/>
            <consortium name="The Broad Institute Genome Sequencing Center for Infectious Disease"/>
            <person name="Wu L."/>
            <person name="Ma J."/>
        </authorList>
    </citation>
    <scope>NUCLEOTIDE SEQUENCE [LARGE SCALE GENOMIC DNA]</scope>
    <source>
        <strain evidence="4">CCUG 59189</strain>
    </source>
</reference>
<keyword evidence="1" id="KW-1133">Transmembrane helix</keyword>
<accession>A0ABW3S3V4</accession>
<organism evidence="3 4">
    <name type="scientific">Paenibacillus puldeungensis</name>
    <dbReference type="NCBI Taxonomy" id="696536"/>
    <lineage>
        <taxon>Bacteria</taxon>
        <taxon>Bacillati</taxon>
        <taxon>Bacillota</taxon>
        <taxon>Bacilli</taxon>
        <taxon>Bacillales</taxon>
        <taxon>Paenibacillaceae</taxon>
        <taxon>Paenibacillus</taxon>
    </lineage>
</organism>
<dbReference type="EMBL" id="JBHTLM010000031">
    <property type="protein sequence ID" value="MFD1179451.1"/>
    <property type="molecule type" value="Genomic_DNA"/>
</dbReference>
<dbReference type="Proteomes" id="UP001597262">
    <property type="component" value="Unassembled WGS sequence"/>
</dbReference>
<evidence type="ECO:0000259" key="2">
    <source>
        <dbReference type="Pfam" id="PF19701"/>
    </source>
</evidence>
<feature type="transmembrane region" description="Helical" evidence="1">
    <location>
        <begin position="128"/>
        <end position="147"/>
    </location>
</feature>
<evidence type="ECO:0000313" key="4">
    <source>
        <dbReference type="Proteomes" id="UP001597262"/>
    </source>
</evidence>